<protein>
    <recommendedName>
        <fullName evidence="4">Small ribosomal subunit protein mS38</fullName>
    </recommendedName>
</protein>
<name>A0A165TEQ2_9AGAM</name>
<evidence type="ECO:0000313" key="7">
    <source>
        <dbReference type="EMBL" id="KZT26558.1"/>
    </source>
</evidence>
<dbReference type="Pfam" id="PF08213">
    <property type="entry name" value="COX24_C"/>
    <property type="match status" value="1"/>
</dbReference>
<gene>
    <name evidence="7" type="ORF">NEOLEDRAFT_1132079</name>
</gene>
<dbReference type="STRING" id="1314782.A0A165TEQ2"/>
<proteinExistence type="inferred from homology"/>
<keyword evidence="2" id="KW-0496">Mitochondrion</keyword>
<keyword evidence="8" id="KW-1185">Reference proteome</keyword>
<evidence type="ECO:0000256" key="1">
    <source>
        <dbReference type="ARBA" id="ARBA00004173"/>
    </source>
</evidence>
<dbReference type="PANTHER" id="PTHR32035">
    <property type="entry name" value="AURORA KINASE A-INTERACTING PROTEIN"/>
    <property type="match status" value="1"/>
</dbReference>
<organism evidence="7 8">
    <name type="scientific">Neolentinus lepideus HHB14362 ss-1</name>
    <dbReference type="NCBI Taxonomy" id="1314782"/>
    <lineage>
        <taxon>Eukaryota</taxon>
        <taxon>Fungi</taxon>
        <taxon>Dikarya</taxon>
        <taxon>Basidiomycota</taxon>
        <taxon>Agaricomycotina</taxon>
        <taxon>Agaricomycetes</taxon>
        <taxon>Gloeophyllales</taxon>
        <taxon>Gloeophyllaceae</taxon>
        <taxon>Neolentinus</taxon>
    </lineage>
</organism>
<evidence type="ECO:0000259" key="6">
    <source>
        <dbReference type="SMART" id="SM01155"/>
    </source>
</evidence>
<dbReference type="InterPro" id="IPR013177">
    <property type="entry name" value="Ribosomal_mS38_C"/>
</dbReference>
<sequence>MLSRLLKPPPASRRAYSFFSSKPGGGRYFNSTKPPKVVAGNNGKSKVDATSNVGGSGTPGESPSSTTKKGSEEGAATPDTPADTIPALNHTPLPVHPMVTSHDLKLNQFFSLHRPLLLLPLPLSTSFDSAPSSKLSFTPHQPEPVALDVSAEPLEASPDADADAARQLSRALVMNRVGGTISWQDTLQQLGMQLAEGEGRADEMNLSGYTISADSVKRKRRKKMKKHKLRKRRRLQRAQRIKIGK</sequence>
<evidence type="ECO:0000256" key="5">
    <source>
        <dbReference type="SAM" id="MobiDB-lite"/>
    </source>
</evidence>
<evidence type="ECO:0000313" key="8">
    <source>
        <dbReference type="Proteomes" id="UP000076761"/>
    </source>
</evidence>
<feature type="region of interest" description="Disordered" evidence="5">
    <location>
        <begin position="214"/>
        <end position="245"/>
    </location>
</feature>
<dbReference type="PANTHER" id="PTHR32035:SF3">
    <property type="entry name" value="SMALL RIBOSOMAL SUBUNIT PROTEIN MS38"/>
    <property type="match status" value="1"/>
</dbReference>
<comment type="subcellular location">
    <subcellularLocation>
        <location evidence="1">Mitochondrion</location>
    </subcellularLocation>
</comment>
<evidence type="ECO:0000256" key="4">
    <source>
        <dbReference type="ARBA" id="ARBA00035682"/>
    </source>
</evidence>
<comment type="similarity">
    <text evidence="3">Belongs to the mitochondrion-specific ribosomal protein mS38 family.</text>
</comment>
<dbReference type="EMBL" id="KV425566">
    <property type="protein sequence ID" value="KZT26558.1"/>
    <property type="molecule type" value="Genomic_DNA"/>
</dbReference>
<dbReference type="GO" id="GO:0005739">
    <property type="term" value="C:mitochondrion"/>
    <property type="evidence" value="ECO:0007669"/>
    <property type="project" value="UniProtKB-SubCell"/>
</dbReference>
<evidence type="ECO:0000256" key="3">
    <source>
        <dbReference type="ARBA" id="ARBA00035647"/>
    </source>
</evidence>
<reference evidence="7 8" key="1">
    <citation type="journal article" date="2016" name="Mol. Biol. Evol.">
        <title>Comparative Genomics of Early-Diverging Mushroom-Forming Fungi Provides Insights into the Origins of Lignocellulose Decay Capabilities.</title>
        <authorList>
            <person name="Nagy L.G."/>
            <person name="Riley R."/>
            <person name="Tritt A."/>
            <person name="Adam C."/>
            <person name="Daum C."/>
            <person name="Floudas D."/>
            <person name="Sun H."/>
            <person name="Yadav J.S."/>
            <person name="Pangilinan J."/>
            <person name="Larsson K.H."/>
            <person name="Matsuura K."/>
            <person name="Barry K."/>
            <person name="Labutti K."/>
            <person name="Kuo R."/>
            <person name="Ohm R.A."/>
            <person name="Bhattacharya S.S."/>
            <person name="Shirouzu T."/>
            <person name="Yoshinaga Y."/>
            <person name="Martin F.M."/>
            <person name="Grigoriev I.V."/>
            <person name="Hibbett D.S."/>
        </authorList>
    </citation>
    <scope>NUCLEOTIDE SEQUENCE [LARGE SCALE GENOMIC DNA]</scope>
    <source>
        <strain evidence="7 8">HHB14362 ss-1</strain>
    </source>
</reference>
<dbReference type="SMART" id="SM01155">
    <property type="entry name" value="DUF1713"/>
    <property type="match status" value="1"/>
</dbReference>
<dbReference type="InParanoid" id="A0A165TEQ2"/>
<dbReference type="AlphaFoldDB" id="A0A165TEQ2"/>
<dbReference type="OrthoDB" id="3268560at2759"/>
<dbReference type="Proteomes" id="UP000076761">
    <property type="component" value="Unassembled WGS sequence"/>
</dbReference>
<feature type="region of interest" description="Disordered" evidence="5">
    <location>
        <begin position="1"/>
        <end position="89"/>
    </location>
</feature>
<evidence type="ECO:0000256" key="2">
    <source>
        <dbReference type="ARBA" id="ARBA00023128"/>
    </source>
</evidence>
<accession>A0A165TEQ2</accession>
<feature type="domain" description="Ribosomal protein mS38 C-terminal" evidence="6">
    <location>
        <begin position="212"/>
        <end position="245"/>
    </location>
</feature>
<feature type="compositionally biased region" description="Polar residues" evidence="5">
    <location>
        <begin position="42"/>
        <end position="53"/>
    </location>
</feature>
<feature type="compositionally biased region" description="Basic residues" evidence="5">
    <location>
        <begin position="217"/>
        <end position="245"/>
    </location>
</feature>